<gene>
    <name evidence="1" type="ORF">KEG57_17385</name>
</gene>
<evidence type="ECO:0000313" key="2">
    <source>
        <dbReference type="Proteomes" id="UP001151081"/>
    </source>
</evidence>
<dbReference type="RefSeq" id="WP_272420780.1">
    <property type="nucleotide sequence ID" value="NZ_JAGTJJ010000007.1"/>
</dbReference>
<dbReference type="EMBL" id="JAGTJJ010000007">
    <property type="protein sequence ID" value="MDC3982295.1"/>
    <property type="molecule type" value="Genomic_DNA"/>
</dbReference>
<accession>A0A9X4ATK6</accession>
<dbReference type="CDD" id="cd03440">
    <property type="entry name" value="hot_dog"/>
    <property type="match status" value="1"/>
</dbReference>
<organism evidence="1 2">
    <name type="scientific">Polyangium jinanense</name>
    <dbReference type="NCBI Taxonomy" id="2829994"/>
    <lineage>
        <taxon>Bacteria</taxon>
        <taxon>Pseudomonadati</taxon>
        <taxon>Myxococcota</taxon>
        <taxon>Polyangia</taxon>
        <taxon>Polyangiales</taxon>
        <taxon>Polyangiaceae</taxon>
        <taxon>Polyangium</taxon>
    </lineage>
</organism>
<sequence length="172" mass="19197">MSLQPFDEAFLADLPYDPEVLLFDAIVELDPAGKRVVCRMPTDKPLPFTISQRAHPVRHPRHVAGAAMVHASGMLGFIHSYYLHGMRHAAGWIGYGTHLYQVVFRKLVPPGEPIIATCREVRARRGETKQFVRYAFEFRHEGDVCYEGEQSAVWMKVGEGDAASGLTEEASG</sequence>
<dbReference type="Proteomes" id="UP001151081">
    <property type="component" value="Unassembled WGS sequence"/>
</dbReference>
<dbReference type="InterPro" id="IPR029069">
    <property type="entry name" value="HotDog_dom_sf"/>
</dbReference>
<keyword evidence="2" id="KW-1185">Reference proteome</keyword>
<dbReference type="Gene3D" id="3.10.129.10">
    <property type="entry name" value="Hotdog Thioesterase"/>
    <property type="match status" value="1"/>
</dbReference>
<evidence type="ECO:0000313" key="1">
    <source>
        <dbReference type="EMBL" id="MDC3982295.1"/>
    </source>
</evidence>
<protein>
    <submittedName>
        <fullName evidence="1">Uncharacterized protein</fullName>
    </submittedName>
</protein>
<dbReference type="AlphaFoldDB" id="A0A9X4ATK6"/>
<dbReference type="SUPFAM" id="SSF54637">
    <property type="entry name" value="Thioesterase/thiol ester dehydrase-isomerase"/>
    <property type="match status" value="1"/>
</dbReference>
<reference evidence="1 2" key="1">
    <citation type="submission" date="2021-04" db="EMBL/GenBank/DDBJ databases">
        <title>Genome analysis of Polyangium sp.</title>
        <authorList>
            <person name="Li Y."/>
            <person name="Wang J."/>
        </authorList>
    </citation>
    <scope>NUCLEOTIDE SEQUENCE [LARGE SCALE GENOMIC DNA]</scope>
    <source>
        <strain evidence="1 2">SDU14</strain>
    </source>
</reference>
<comment type="caution">
    <text evidence="1">The sequence shown here is derived from an EMBL/GenBank/DDBJ whole genome shotgun (WGS) entry which is preliminary data.</text>
</comment>
<name>A0A9X4ATK6_9BACT</name>
<proteinExistence type="predicted"/>